<reference evidence="7" key="1">
    <citation type="submission" date="2021-01" db="EMBL/GenBank/DDBJ databases">
        <authorList>
            <person name="Corre E."/>
            <person name="Pelletier E."/>
            <person name="Niang G."/>
            <person name="Scheremetjew M."/>
            <person name="Finn R."/>
            <person name="Kale V."/>
            <person name="Holt S."/>
            <person name="Cochrane G."/>
            <person name="Meng A."/>
            <person name="Brown T."/>
            <person name="Cohen L."/>
        </authorList>
    </citation>
    <scope>NUCLEOTIDE SEQUENCE</scope>
    <source>
        <strain evidence="7">DIVA3 518/3/11/1/6</strain>
    </source>
</reference>
<evidence type="ECO:0000256" key="2">
    <source>
        <dbReference type="ARBA" id="ARBA00009836"/>
    </source>
</evidence>
<dbReference type="Pfam" id="PF01885">
    <property type="entry name" value="PTS_2-RNA"/>
    <property type="match status" value="1"/>
</dbReference>
<evidence type="ECO:0000256" key="3">
    <source>
        <dbReference type="ARBA" id="ARBA00012007"/>
    </source>
</evidence>
<evidence type="ECO:0000313" key="7">
    <source>
        <dbReference type="EMBL" id="CAE2227838.1"/>
    </source>
</evidence>
<dbReference type="GO" id="GO:0006388">
    <property type="term" value="P:tRNA splicing, via endonucleolytic cleavage and ligation"/>
    <property type="evidence" value="ECO:0007669"/>
    <property type="project" value="TreeGrafter"/>
</dbReference>
<comment type="catalytic activity">
    <reaction evidence="6">
        <text>2'-phospho-[ligated tRNA] + NAD(+) = mature tRNA + ADP-alpha-D-ribose 1'',2''-cyclic phosphate + nicotinamide</text>
        <dbReference type="Rhea" id="RHEA:23324"/>
        <dbReference type="Rhea" id="RHEA-COMP:11106"/>
        <dbReference type="Rhea" id="RHEA-COMP:11107"/>
        <dbReference type="ChEBI" id="CHEBI:17154"/>
        <dbReference type="ChEBI" id="CHEBI:57540"/>
        <dbReference type="ChEBI" id="CHEBI:76596"/>
        <dbReference type="ChEBI" id="CHEBI:82883"/>
        <dbReference type="ChEBI" id="CHEBI:85027"/>
        <dbReference type="EC" id="2.7.1.160"/>
    </reaction>
</comment>
<dbReference type="Gene3D" id="1.10.10.970">
    <property type="entry name" value="RNA 2'-phosphotransferase, Tpt1/KptA family, N-terminal domain"/>
    <property type="match status" value="1"/>
</dbReference>
<keyword evidence="5" id="KW-0520">NAD</keyword>
<gene>
    <name evidence="7" type="ORF">VSP0166_LOCUS11850</name>
</gene>
<dbReference type="GO" id="GO:0000215">
    <property type="term" value="F:tRNA 2'-phosphotransferase activity"/>
    <property type="evidence" value="ECO:0007669"/>
    <property type="project" value="UniProtKB-EC"/>
</dbReference>
<organism evidence="7">
    <name type="scientific">Vannella robusta</name>
    <dbReference type="NCBI Taxonomy" id="1487602"/>
    <lineage>
        <taxon>Eukaryota</taxon>
        <taxon>Amoebozoa</taxon>
        <taxon>Discosea</taxon>
        <taxon>Flabellinia</taxon>
        <taxon>Vannellidae</taxon>
        <taxon>Vannella</taxon>
    </lineage>
</organism>
<sequence length="203" mass="22836">MSLTKGRKIRLSKGMSYLLRHGAKKERVPIDEKGFILVDDMLNHKSLKGFNQDHVLEVVKECPKQRFFVETRGDQKYIRANQGHSLKDVTVDMEQIVDPTDIVAVHGTYYRPWNSIQATGLSKMNRQHIHLSAGEPGDSGVISGMRNTAEIMIYVDVASAIRDGIVFLRSANNVILTSGIDGMLPAKYFSKVIDTKTREEISF</sequence>
<evidence type="ECO:0000256" key="5">
    <source>
        <dbReference type="ARBA" id="ARBA00023027"/>
    </source>
</evidence>
<proteinExistence type="inferred from homology"/>
<dbReference type="InterPro" id="IPR042081">
    <property type="entry name" value="RNA_2'-PTrans_C"/>
</dbReference>
<dbReference type="AlphaFoldDB" id="A0A7S4MKR7"/>
<evidence type="ECO:0000256" key="1">
    <source>
        <dbReference type="ARBA" id="ARBA00003343"/>
    </source>
</evidence>
<accession>A0A7S4MKR7</accession>
<dbReference type="Gene3D" id="3.20.170.30">
    <property type="match status" value="1"/>
</dbReference>
<dbReference type="SUPFAM" id="SSF56399">
    <property type="entry name" value="ADP-ribosylation"/>
    <property type="match status" value="1"/>
</dbReference>
<dbReference type="PANTHER" id="PTHR12684">
    <property type="entry name" value="PUTATIVE PHOSPHOTRANSFERASE"/>
    <property type="match status" value="1"/>
</dbReference>
<dbReference type="FunFam" id="3.20.170.30:FF:000002">
    <property type="entry name" value="Phosphotransferase, putative"/>
    <property type="match status" value="1"/>
</dbReference>
<comment type="similarity">
    <text evidence="2">Belongs to the KptA/TPT1 family.</text>
</comment>
<dbReference type="EMBL" id="HBKP01016714">
    <property type="protein sequence ID" value="CAE2227838.1"/>
    <property type="molecule type" value="Transcribed_RNA"/>
</dbReference>
<evidence type="ECO:0000256" key="4">
    <source>
        <dbReference type="ARBA" id="ARBA00022679"/>
    </source>
</evidence>
<evidence type="ECO:0000256" key="6">
    <source>
        <dbReference type="ARBA" id="ARBA00047949"/>
    </source>
</evidence>
<dbReference type="InterPro" id="IPR002745">
    <property type="entry name" value="Ptrans_KptA/Tpt1"/>
</dbReference>
<comment type="function">
    <text evidence="1">Catalyzes the last step of tRNA splicing, the transfer of the splice junction 2'-phosphate from ligated tRNA to NAD to produce ADP-ribose 1''-2'' cyclic phosphate.</text>
</comment>
<dbReference type="EC" id="2.7.1.160" evidence="3"/>
<dbReference type="InterPro" id="IPR042080">
    <property type="entry name" value="RNA_2'-PTrans_N"/>
</dbReference>
<name>A0A7S4MKR7_9EUKA</name>
<protein>
    <recommendedName>
        <fullName evidence="3">2'-phosphotransferase</fullName>
        <ecNumber evidence="3">2.7.1.160</ecNumber>
    </recommendedName>
</protein>
<dbReference type="PANTHER" id="PTHR12684:SF2">
    <property type="entry name" value="TRNA 2'-PHOSPHOTRANSFERASE 1"/>
    <property type="match status" value="1"/>
</dbReference>
<keyword evidence="4" id="KW-0808">Transferase</keyword>